<evidence type="ECO:0008006" key="9">
    <source>
        <dbReference type="Google" id="ProtNLM"/>
    </source>
</evidence>
<evidence type="ECO:0000256" key="3">
    <source>
        <dbReference type="ARBA" id="ARBA00023274"/>
    </source>
</evidence>
<dbReference type="PANTHER" id="PTHR45696">
    <property type="entry name" value="60S ACIDIC RIBOSOMAL PROTEIN P1"/>
    <property type="match status" value="1"/>
</dbReference>
<dbReference type="AlphaFoldDB" id="A0A0G4IGJ5"/>
<name>A0A0G4IGJ5_PLABS</name>
<evidence type="ECO:0000256" key="4">
    <source>
        <dbReference type="SAM" id="MobiDB-lite"/>
    </source>
</evidence>
<evidence type="ECO:0000313" key="7">
    <source>
        <dbReference type="Proteomes" id="UP000039324"/>
    </source>
</evidence>
<keyword evidence="3" id="KW-0687">Ribonucleoprotein</keyword>
<dbReference type="InterPro" id="IPR027534">
    <property type="entry name" value="Ribosomal_P1/P2"/>
</dbReference>
<gene>
    <name evidence="5" type="ORF">PBRA_000010</name>
    <name evidence="6" type="ORF">PLBR_LOCUS3804</name>
</gene>
<evidence type="ECO:0000256" key="2">
    <source>
        <dbReference type="ARBA" id="ARBA00022980"/>
    </source>
</evidence>
<geneLocation type="mitochondrion" evidence="6"/>
<dbReference type="GO" id="GO:0006414">
    <property type="term" value="P:translational elongation"/>
    <property type="evidence" value="ECO:0007669"/>
    <property type="project" value="InterPro"/>
</dbReference>
<dbReference type="InterPro" id="IPR038716">
    <property type="entry name" value="P1/P2_N_sf"/>
</dbReference>
<dbReference type="EMBL" id="OVEO01000006">
    <property type="protein sequence ID" value="SPQ96589.1"/>
    <property type="molecule type" value="Genomic_DNA"/>
</dbReference>
<dbReference type="PANTHER" id="PTHR45696:SF10">
    <property type="entry name" value="LARGE RIBOSOMAL SUBUNIT PROTEIN P1"/>
    <property type="match status" value="1"/>
</dbReference>
<dbReference type="OMA" id="YSAHDHE"/>
<feature type="compositionally biased region" description="Acidic residues" evidence="4">
    <location>
        <begin position="94"/>
        <end position="113"/>
    </location>
</feature>
<dbReference type="GO" id="GO:0030295">
    <property type="term" value="F:protein kinase activator activity"/>
    <property type="evidence" value="ECO:0007669"/>
    <property type="project" value="TreeGrafter"/>
</dbReference>
<evidence type="ECO:0000256" key="1">
    <source>
        <dbReference type="ARBA" id="ARBA00005436"/>
    </source>
</evidence>
<dbReference type="OrthoDB" id="2194681at2759"/>
<keyword evidence="2" id="KW-0689">Ribosomal protein</keyword>
<organism evidence="5 7">
    <name type="scientific">Plasmodiophora brassicae</name>
    <name type="common">Clubroot disease agent</name>
    <dbReference type="NCBI Taxonomy" id="37360"/>
    <lineage>
        <taxon>Eukaryota</taxon>
        <taxon>Sar</taxon>
        <taxon>Rhizaria</taxon>
        <taxon>Endomyxa</taxon>
        <taxon>Phytomyxea</taxon>
        <taxon>Plasmodiophorida</taxon>
        <taxon>Plasmodiophoridae</taxon>
        <taxon>Plasmodiophora</taxon>
    </lineage>
</organism>
<evidence type="ECO:0000313" key="5">
    <source>
        <dbReference type="EMBL" id="CEO94225.1"/>
    </source>
</evidence>
<dbReference type="FunFam" id="1.10.10.1410:FF:000002">
    <property type="entry name" value="60S acidic ribosomal protein P2"/>
    <property type="match status" value="1"/>
</dbReference>
<dbReference type="Proteomes" id="UP000290189">
    <property type="component" value="Unassembled WGS sequence"/>
</dbReference>
<dbReference type="GO" id="GO:0002181">
    <property type="term" value="P:cytoplasmic translation"/>
    <property type="evidence" value="ECO:0007669"/>
    <property type="project" value="TreeGrafter"/>
</dbReference>
<dbReference type="Gene3D" id="1.10.10.1410">
    <property type="match status" value="1"/>
</dbReference>
<evidence type="ECO:0000313" key="6">
    <source>
        <dbReference type="EMBL" id="SPQ96589.1"/>
    </source>
</evidence>
<keyword evidence="7" id="KW-1185">Reference proteome</keyword>
<accession>A0A0G4IGJ5</accession>
<dbReference type="STRING" id="37360.A0A0G4IGJ5"/>
<proteinExistence type="inferred from homology"/>
<dbReference type="HAMAP" id="MF_01478">
    <property type="entry name" value="Ribosomal_L12_arch"/>
    <property type="match status" value="1"/>
</dbReference>
<keyword evidence="6" id="KW-0496">Mitochondrion</keyword>
<feature type="compositionally biased region" description="Low complexity" evidence="4">
    <location>
        <begin position="77"/>
        <end position="90"/>
    </location>
</feature>
<reference evidence="5 7" key="1">
    <citation type="submission" date="2015-02" db="EMBL/GenBank/DDBJ databases">
        <authorList>
            <person name="Chooi Y.-H."/>
        </authorList>
    </citation>
    <scope>NUCLEOTIDE SEQUENCE [LARGE SCALE GENOMIC DNA]</scope>
    <source>
        <strain evidence="5">E3</strain>
    </source>
</reference>
<dbReference type="CDD" id="cd05831">
    <property type="entry name" value="Ribosomal_P1"/>
    <property type="match status" value="1"/>
</dbReference>
<dbReference type="GO" id="GO:0003735">
    <property type="term" value="F:structural constituent of ribosome"/>
    <property type="evidence" value="ECO:0007669"/>
    <property type="project" value="InterPro"/>
</dbReference>
<dbReference type="Proteomes" id="UP000039324">
    <property type="component" value="Unassembled WGS sequence"/>
</dbReference>
<feature type="region of interest" description="Disordered" evidence="4">
    <location>
        <begin position="74"/>
        <end position="113"/>
    </location>
</feature>
<protein>
    <recommendedName>
        <fullName evidence="9">60S acidic ribosomal protein P1</fullName>
    </recommendedName>
</protein>
<dbReference type="EMBL" id="CDSF01000001">
    <property type="protein sequence ID" value="CEO94225.1"/>
    <property type="molecule type" value="Genomic_DNA"/>
</dbReference>
<comment type="similarity">
    <text evidence="1">Belongs to the eukaryotic ribosomal protein P1/P2 family.</text>
</comment>
<reference evidence="6 8" key="2">
    <citation type="submission" date="2018-03" db="EMBL/GenBank/DDBJ databases">
        <authorList>
            <person name="Fogelqvist J."/>
        </authorList>
    </citation>
    <scope>NUCLEOTIDE SEQUENCE [LARGE SCALE GENOMIC DNA]</scope>
</reference>
<dbReference type="GO" id="GO:0043021">
    <property type="term" value="F:ribonucleoprotein complex binding"/>
    <property type="evidence" value="ECO:0007669"/>
    <property type="project" value="TreeGrafter"/>
</dbReference>
<dbReference type="GO" id="GO:0022625">
    <property type="term" value="C:cytosolic large ribosomal subunit"/>
    <property type="evidence" value="ECO:0007669"/>
    <property type="project" value="TreeGrafter"/>
</dbReference>
<evidence type="ECO:0000313" key="8">
    <source>
        <dbReference type="Proteomes" id="UP000290189"/>
    </source>
</evidence>
<dbReference type="Pfam" id="PF00428">
    <property type="entry name" value="Ribosomal_60s"/>
    <property type="match status" value="1"/>
</dbReference>
<sequence length="113" mass="11762">MPFEVDAIQKQELLTTFACLALHDDGADLTEDGVKAMIAAAGAQVEPYWPKLFVNMLKGRDVAELLLNAGAGGPAAGGAAAPGAAAPAAAAKEEEPEEEEEEEEEDEGFSLFD</sequence>